<dbReference type="RefSeq" id="WP_002442762.1">
    <property type="nucleotide sequence ID" value="NZ_AP018585.1"/>
</dbReference>
<proteinExistence type="inferred from homology"/>
<dbReference type="InterPro" id="IPR001240">
    <property type="entry name" value="PRAI_dom"/>
</dbReference>
<evidence type="ECO:0000256" key="2">
    <source>
        <dbReference type="ARBA" id="ARBA00004664"/>
    </source>
</evidence>
<evidence type="ECO:0000256" key="4">
    <source>
        <dbReference type="ARBA" id="ARBA00022272"/>
    </source>
</evidence>
<dbReference type="EC" id="5.3.1.24" evidence="3 9"/>
<comment type="catalytic activity">
    <reaction evidence="1 9">
        <text>N-(5-phospho-beta-D-ribosyl)anthranilate = 1-(2-carboxyphenylamino)-1-deoxy-D-ribulose 5-phosphate</text>
        <dbReference type="Rhea" id="RHEA:21540"/>
        <dbReference type="ChEBI" id="CHEBI:18277"/>
        <dbReference type="ChEBI" id="CHEBI:58613"/>
        <dbReference type="EC" id="5.3.1.24"/>
    </reaction>
</comment>
<protein>
    <recommendedName>
        <fullName evidence="4 9">N-(5'-phosphoribosyl)anthranilate isomerase</fullName>
        <shortName evidence="9">PRAI</shortName>
        <ecNumber evidence="3 9">5.3.1.24</ecNumber>
    </recommendedName>
</protein>
<comment type="similarity">
    <text evidence="9">Belongs to the TrpF family.</text>
</comment>
<dbReference type="HAMAP" id="MF_00135">
    <property type="entry name" value="PRAI"/>
    <property type="match status" value="1"/>
</dbReference>
<evidence type="ECO:0000256" key="1">
    <source>
        <dbReference type="ARBA" id="ARBA00001164"/>
    </source>
</evidence>
<feature type="domain" description="N-(5'phosphoribosyl) anthranilate isomerase (PRAI)" evidence="10">
    <location>
        <begin position="4"/>
        <end position="201"/>
    </location>
</feature>
<keyword evidence="8 9" id="KW-0413">Isomerase</keyword>
<keyword evidence="12" id="KW-1185">Reference proteome</keyword>
<dbReference type="InterPro" id="IPR013785">
    <property type="entry name" value="Aldolase_TIM"/>
</dbReference>
<dbReference type="EMBL" id="AP018586">
    <property type="protein sequence ID" value="BBD92579.1"/>
    <property type="molecule type" value="Genomic_DNA"/>
</dbReference>
<dbReference type="SUPFAM" id="SSF51366">
    <property type="entry name" value="Ribulose-phoshate binding barrel"/>
    <property type="match status" value="1"/>
</dbReference>
<dbReference type="GeneID" id="58051277"/>
<dbReference type="Proteomes" id="UP000274772">
    <property type="component" value="Chromosome"/>
</dbReference>
<evidence type="ECO:0000313" key="12">
    <source>
        <dbReference type="Proteomes" id="UP000274772"/>
    </source>
</evidence>
<evidence type="ECO:0000256" key="8">
    <source>
        <dbReference type="ARBA" id="ARBA00023235"/>
    </source>
</evidence>
<comment type="pathway">
    <text evidence="2 9">Amino-acid biosynthesis; L-tryptophan biosynthesis; L-tryptophan from chorismate: step 3/5.</text>
</comment>
<keyword evidence="5 9" id="KW-0028">Amino-acid biosynthesis</keyword>
<evidence type="ECO:0000256" key="5">
    <source>
        <dbReference type="ARBA" id="ARBA00022605"/>
    </source>
</evidence>
<gene>
    <name evidence="9 11" type="primary">trpF</name>
    <name evidence="11" type="ORF">JMUB590_1521</name>
</gene>
<accession>A0ABN5W727</accession>
<evidence type="ECO:0000256" key="9">
    <source>
        <dbReference type="HAMAP-Rule" id="MF_00135"/>
    </source>
</evidence>
<dbReference type="PANTHER" id="PTHR42894">
    <property type="entry name" value="N-(5'-PHOSPHORIBOSYL)ANTHRANILATE ISOMERASE"/>
    <property type="match status" value="1"/>
</dbReference>
<dbReference type="Pfam" id="PF00697">
    <property type="entry name" value="PRAI"/>
    <property type="match status" value="1"/>
</dbReference>
<evidence type="ECO:0000259" key="10">
    <source>
        <dbReference type="Pfam" id="PF00697"/>
    </source>
</evidence>
<evidence type="ECO:0000313" key="11">
    <source>
        <dbReference type="EMBL" id="BBD92579.1"/>
    </source>
</evidence>
<reference evidence="11 12" key="1">
    <citation type="submission" date="2018-05" db="EMBL/GenBank/DDBJ databases">
        <title>Complete genome sequencing of three human clinical isolates of Staphylococcus caprae reveals virulence factors similar to those of S. epidermidis and S. capitis.</title>
        <authorList>
            <person name="Watanabe S."/>
            <person name="Cui L."/>
        </authorList>
    </citation>
    <scope>NUCLEOTIDE SEQUENCE [LARGE SCALE GENOMIC DNA]</scope>
    <source>
        <strain evidence="11 12">JMUB590</strain>
    </source>
</reference>
<name>A0ABN5W727_9STAP</name>
<keyword evidence="7 9" id="KW-0057">Aromatic amino acid biosynthesis</keyword>
<evidence type="ECO:0000256" key="7">
    <source>
        <dbReference type="ARBA" id="ARBA00023141"/>
    </source>
</evidence>
<dbReference type="PANTHER" id="PTHR42894:SF1">
    <property type="entry name" value="N-(5'-PHOSPHORIBOSYL)ANTHRANILATE ISOMERASE"/>
    <property type="match status" value="1"/>
</dbReference>
<dbReference type="NCBIfam" id="NF010563">
    <property type="entry name" value="PRK13958.1"/>
    <property type="match status" value="1"/>
</dbReference>
<organism evidence="11 12">
    <name type="scientific">Staphylococcus caprae</name>
    <dbReference type="NCBI Taxonomy" id="29380"/>
    <lineage>
        <taxon>Bacteria</taxon>
        <taxon>Bacillati</taxon>
        <taxon>Bacillota</taxon>
        <taxon>Bacilli</taxon>
        <taxon>Bacillales</taxon>
        <taxon>Staphylococcaceae</taxon>
        <taxon>Staphylococcus</taxon>
    </lineage>
</organism>
<dbReference type="Gene3D" id="3.20.20.70">
    <property type="entry name" value="Aldolase class I"/>
    <property type="match status" value="1"/>
</dbReference>
<dbReference type="GO" id="GO:0016853">
    <property type="term" value="F:isomerase activity"/>
    <property type="evidence" value="ECO:0007669"/>
    <property type="project" value="UniProtKB-KW"/>
</dbReference>
<evidence type="ECO:0000256" key="6">
    <source>
        <dbReference type="ARBA" id="ARBA00022822"/>
    </source>
</evidence>
<sequence length="207" mass="23637">MIVKFCGFKSDEDIEKVKDLNVDAVGFIHFPKSKRHVSINQIKHLTKSIPHRIDRVAVVVNPTLELVTEIINETDINTMQLHGNESIKLINQIKQLNSEIKIIKALPADYHLNENIKKYESNVDLFIIDTPTENYGGTGKVFDWNMLTHIRDTKFLIAGGLDIKHLKQLNQIELGQMGYDIASGIETNNKKDLTKMKEIIEFLKGDE</sequence>
<evidence type="ECO:0000256" key="3">
    <source>
        <dbReference type="ARBA" id="ARBA00012572"/>
    </source>
</evidence>
<dbReference type="InterPro" id="IPR011060">
    <property type="entry name" value="RibuloseP-bd_barrel"/>
</dbReference>
<dbReference type="CDD" id="cd00405">
    <property type="entry name" value="PRAI"/>
    <property type="match status" value="1"/>
</dbReference>
<dbReference type="InterPro" id="IPR044643">
    <property type="entry name" value="TrpF_fam"/>
</dbReference>
<keyword evidence="6 9" id="KW-0822">Tryptophan biosynthesis</keyword>